<evidence type="ECO:0000259" key="4">
    <source>
        <dbReference type="Pfam" id="PF01420"/>
    </source>
</evidence>
<dbReference type="Gene3D" id="3.90.220.20">
    <property type="entry name" value="DNA methylase specificity domains"/>
    <property type="match status" value="2"/>
</dbReference>
<dbReference type="EMBL" id="JACIEI010000001">
    <property type="protein sequence ID" value="MBB3992414.1"/>
    <property type="molecule type" value="Genomic_DNA"/>
</dbReference>
<dbReference type="GO" id="GO:0003677">
    <property type="term" value="F:DNA binding"/>
    <property type="evidence" value="ECO:0007669"/>
    <property type="project" value="UniProtKB-KW"/>
</dbReference>
<feature type="domain" description="Type I restriction modification DNA specificity" evidence="4">
    <location>
        <begin position="215"/>
        <end position="383"/>
    </location>
</feature>
<reference evidence="5 6" key="1">
    <citation type="submission" date="2020-08" db="EMBL/GenBank/DDBJ databases">
        <title>Genomic Encyclopedia of Type Strains, Phase IV (KMG-IV): sequencing the most valuable type-strain genomes for metagenomic binning, comparative biology and taxonomic classification.</title>
        <authorList>
            <person name="Goeker M."/>
        </authorList>
    </citation>
    <scope>NUCLEOTIDE SEQUENCE [LARGE SCALE GENOMIC DNA]</scope>
    <source>
        <strain evidence="5 6">DSM 102234</strain>
    </source>
</reference>
<keyword evidence="3" id="KW-0238">DNA-binding</keyword>
<keyword evidence="6" id="KW-1185">Reference proteome</keyword>
<dbReference type="CDD" id="cd17512">
    <property type="entry name" value="RMtype1_S_BceB55ORF5615P-TRD2-CR2_like"/>
    <property type="match status" value="1"/>
</dbReference>
<keyword evidence="2" id="KW-0680">Restriction system</keyword>
<keyword evidence="5" id="KW-0378">Hydrolase</keyword>
<dbReference type="AlphaFoldDB" id="A0A7W6E709"/>
<dbReference type="SUPFAM" id="SSF116734">
    <property type="entry name" value="DNA methylase specificity domain"/>
    <property type="match status" value="2"/>
</dbReference>
<evidence type="ECO:0000256" key="2">
    <source>
        <dbReference type="ARBA" id="ARBA00022747"/>
    </source>
</evidence>
<comment type="caution">
    <text evidence="5">The sequence shown here is derived from an EMBL/GenBank/DDBJ whole genome shotgun (WGS) entry which is preliminary data.</text>
</comment>
<evidence type="ECO:0000313" key="5">
    <source>
        <dbReference type="EMBL" id="MBB3992414.1"/>
    </source>
</evidence>
<evidence type="ECO:0000313" key="6">
    <source>
        <dbReference type="Proteomes" id="UP000530268"/>
    </source>
</evidence>
<dbReference type="EC" id="3.1.21.3" evidence="5"/>
<dbReference type="InterPro" id="IPR052021">
    <property type="entry name" value="Type-I_RS_S_subunit"/>
</dbReference>
<evidence type="ECO:0000256" key="3">
    <source>
        <dbReference type="ARBA" id="ARBA00023125"/>
    </source>
</evidence>
<organism evidence="5 6">
    <name type="scientific">Sulfitobacter undariae</name>
    <dbReference type="NCBI Taxonomy" id="1563671"/>
    <lineage>
        <taxon>Bacteria</taxon>
        <taxon>Pseudomonadati</taxon>
        <taxon>Pseudomonadota</taxon>
        <taxon>Alphaproteobacteria</taxon>
        <taxon>Rhodobacterales</taxon>
        <taxon>Roseobacteraceae</taxon>
        <taxon>Sulfitobacter</taxon>
    </lineage>
</organism>
<dbReference type="Pfam" id="PF01420">
    <property type="entry name" value="Methylase_S"/>
    <property type="match status" value="2"/>
</dbReference>
<protein>
    <submittedName>
        <fullName evidence="5">Type I restriction enzyme S subunit</fullName>
        <ecNumber evidence="5">3.1.21.3</ecNumber>
    </submittedName>
</protein>
<dbReference type="Proteomes" id="UP000530268">
    <property type="component" value="Unassembled WGS sequence"/>
</dbReference>
<dbReference type="InterPro" id="IPR044946">
    <property type="entry name" value="Restrct_endonuc_typeI_TRD_sf"/>
</dbReference>
<dbReference type="GO" id="GO:0009035">
    <property type="term" value="F:type I site-specific deoxyribonuclease activity"/>
    <property type="evidence" value="ECO:0007669"/>
    <property type="project" value="UniProtKB-EC"/>
</dbReference>
<dbReference type="PANTHER" id="PTHR30408">
    <property type="entry name" value="TYPE-1 RESTRICTION ENZYME ECOKI SPECIFICITY PROTEIN"/>
    <property type="match status" value="1"/>
</dbReference>
<dbReference type="InterPro" id="IPR000055">
    <property type="entry name" value="Restrct_endonuc_typeI_TRD"/>
</dbReference>
<proteinExistence type="inferred from homology"/>
<feature type="domain" description="Type I restriction modification DNA specificity" evidence="4">
    <location>
        <begin position="3"/>
        <end position="183"/>
    </location>
</feature>
<gene>
    <name evidence="5" type="ORF">GGR95_000033</name>
</gene>
<dbReference type="PANTHER" id="PTHR30408:SF12">
    <property type="entry name" value="TYPE I RESTRICTION ENZYME MJAVIII SPECIFICITY SUBUNIT"/>
    <property type="match status" value="1"/>
</dbReference>
<comment type="similarity">
    <text evidence="1">Belongs to the type-I restriction system S methylase family.</text>
</comment>
<name>A0A7W6E709_9RHOB</name>
<evidence type="ECO:0000256" key="1">
    <source>
        <dbReference type="ARBA" id="ARBA00010923"/>
    </source>
</evidence>
<dbReference type="RefSeq" id="WP_184561566.1">
    <property type="nucleotide sequence ID" value="NZ_JACIEI010000001.1"/>
</dbReference>
<sequence>MVPEGWSKASLGDVVNYKKGFAFDSSDYSENGVRVIRISDTTRDGLHSNNPKYVAEDRADGFSDWQLFGGDIIVSTVGSRPHLLDSMVGKAVRIPANFKGSLLNQNLVKLAPKKDRVISEILYPHLKDNRFITFISGLVRGNANQVSITLKELFTFPILLPPLPEQQKIADILSTWDQAIEKTEALLSNARTQKRALMQQLLTGKRRFSAFEGQPWREVRLGDVVSLSKSRLDPRRDHNTRRCIEMEHIEAETGRLLGSTSSDKQASIKAVFGLGDVLFGKLRPYLRKFHAPDFEGVCSTEIWVLQPKADTLLSSYLHGLVQSAGLMTEAEKSAGSKMPRADWKIVSDYRFMLPSLAEQEAISKVIDDMGDEIDVLHTSITKLRTEKKALMQQLLTGKRRVMVEDHHAV</sequence>
<dbReference type="GO" id="GO:0009307">
    <property type="term" value="P:DNA restriction-modification system"/>
    <property type="evidence" value="ECO:0007669"/>
    <property type="project" value="UniProtKB-KW"/>
</dbReference>
<accession>A0A7W6E709</accession>